<accession>A0A916TTG6</accession>
<dbReference type="Proteomes" id="UP000608154">
    <property type="component" value="Unassembled WGS sequence"/>
</dbReference>
<gene>
    <name evidence="3" type="ORF">GCM10011494_24370</name>
</gene>
<name>A0A916TTG6_9SPHN</name>
<reference evidence="3" key="1">
    <citation type="journal article" date="2014" name="Int. J. Syst. Evol. Microbiol.">
        <title>Complete genome sequence of Corynebacterium casei LMG S-19264T (=DSM 44701T), isolated from a smear-ripened cheese.</title>
        <authorList>
            <consortium name="US DOE Joint Genome Institute (JGI-PGF)"/>
            <person name="Walter F."/>
            <person name="Albersmeier A."/>
            <person name="Kalinowski J."/>
            <person name="Ruckert C."/>
        </authorList>
    </citation>
    <scope>NUCLEOTIDE SEQUENCE</scope>
    <source>
        <strain evidence="3">CGMCC 1.15095</strain>
    </source>
</reference>
<evidence type="ECO:0000259" key="1">
    <source>
        <dbReference type="Pfam" id="PF08401"/>
    </source>
</evidence>
<dbReference type="Pfam" id="PF18818">
    <property type="entry name" value="MPTase-PolyVal"/>
    <property type="match status" value="1"/>
</dbReference>
<evidence type="ECO:0008006" key="5">
    <source>
        <dbReference type="Google" id="ProtNLM"/>
    </source>
</evidence>
<evidence type="ECO:0000259" key="2">
    <source>
        <dbReference type="Pfam" id="PF18818"/>
    </source>
</evidence>
<evidence type="ECO:0000313" key="4">
    <source>
        <dbReference type="Proteomes" id="UP000608154"/>
    </source>
</evidence>
<dbReference type="PIRSF" id="PIRSF037112">
    <property type="entry name" value="Antirestriction_ArdC"/>
    <property type="match status" value="1"/>
</dbReference>
<evidence type="ECO:0000313" key="3">
    <source>
        <dbReference type="EMBL" id="GGC04951.1"/>
    </source>
</evidence>
<feature type="domain" description="Polyvalent protein metallopeptidase" evidence="2">
    <location>
        <begin position="155"/>
        <end position="280"/>
    </location>
</feature>
<dbReference type="InterPro" id="IPR013610">
    <property type="entry name" value="ArdC_N"/>
</dbReference>
<comment type="caution">
    <text evidence="3">The sequence shown here is derived from an EMBL/GenBank/DDBJ whole genome shotgun (WGS) entry which is preliminary data.</text>
</comment>
<proteinExistence type="predicted"/>
<dbReference type="InterPro" id="IPR017113">
    <property type="entry name" value="Antirestriction_ArdC"/>
</dbReference>
<dbReference type="EMBL" id="BMHK01000015">
    <property type="protein sequence ID" value="GGC04951.1"/>
    <property type="molecule type" value="Genomic_DNA"/>
</dbReference>
<dbReference type="InterPro" id="IPR041459">
    <property type="entry name" value="MPTase-PolyVal"/>
</dbReference>
<dbReference type="AlphaFoldDB" id="A0A916TTG6"/>
<organism evidence="3 4">
    <name type="scientific">Novosphingobium endophyticum</name>
    <dbReference type="NCBI Taxonomy" id="1955250"/>
    <lineage>
        <taxon>Bacteria</taxon>
        <taxon>Pseudomonadati</taxon>
        <taxon>Pseudomonadota</taxon>
        <taxon>Alphaproteobacteria</taxon>
        <taxon>Sphingomonadales</taxon>
        <taxon>Sphingomonadaceae</taxon>
        <taxon>Novosphingobium</taxon>
    </lineage>
</organism>
<protein>
    <recommendedName>
        <fullName evidence="5">DUF1738 domain-containing protein</fullName>
    </recommendedName>
</protein>
<sequence length="293" mass="31975">MSSSPRIDVYARVTDAIVAAIEAGPGTWRMPWHHTGADVTRPTNVASGKPYRGINTVSLWAAAYVCGYASGVWGTYRQWQALGAQVRKGEKASLGVLWKEVRAKGGEGRDDDASDDADDRRRLFARAFSLFNADQVDGYAPEAAPVLPESERLAAADAFIAALGIDKLYGSASAYYHIAEDRIHMPDFSTFHDVHGFYATHIHEAAHASGAAHRLDRDFTKRWTGHALAMEEATAELTASFLLADLGIAHEPREDHAAYIASWSELLKNQPRAIFAAASKAQAAADWMHARQP</sequence>
<keyword evidence="4" id="KW-1185">Reference proteome</keyword>
<dbReference type="GO" id="GO:0003697">
    <property type="term" value="F:single-stranded DNA binding"/>
    <property type="evidence" value="ECO:0007669"/>
    <property type="project" value="InterPro"/>
</dbReference>
<dbReference type="Pfam" id="PF08401">
    <property type="entry name" value="ArdcN"/>
    <property type="match status" value="1"/>
</dbReference>
<dbReference type="RefSeq" id="WP_188771819.1">
    <property type="nucleotide sequence ID" value="NZ_BMHK01000015.1"/>
</dbReference>
<reference evidence="3" key="2">
    <citation type="submission" date="2020-09" db="EMBL/GenBank/DDBJ databases">
        <authorList>
            <person name="Sun Q."/>
            <person name="Zhou Y."/>
        </authorList>
    </citation>
    <scope>NUCLEOTIDE SEQUENCE</scope>
    <source>
        <strain evidence="3">CGMCC 1.15095</strain>
    </source>
</reference>
<feature type="domain" description="N-terminal" evidence="1">
    <location>
        <begin position="8"/>
        <end position="131"/>
    </location>
</feature>